<evidence type="ECO:0000313" key="2">
    <source>
        <dbReference type="EMBL" id="MBS4196523.1"/>
    </source>
</evidence>
<dbReference type="InterPro" id="IPR024775">
    <property type="entry name" value="DinB-like"/>
</dbReference>
<reference evidence="2 3" key="1">
    <citation type="submission" date="2021-05" db="EMBL/GenBank/DDBJ databases">
        <title>Novel Bacillus species.</title>
        <authorList>
            <person name="Liu G."/>
        </authorList>
    </citation>
    <scope>NUCLEOTIDE SEQUENCE [LARGE SCALE GENOMIC DNA]</scope>
    <source>
        <strain evidence="3">FJAT-49780</strain>
    </source>
</reference>
<feature type="domain" description="DinB-like" evidence="1">
    <location>
        <begin position="19"/>
        <end position="156"/>
    </location>
</feature>
<dbReference type="Proteomes" id="UP000681414">
    <property type="component" value="Unassembled WGS sequence"/>
</dbReference>
<dbReference type="Gene3D" id="1.20.120.450">
    <property type="entry name" value="dinb family like domain"/>
    <property type="match status" value="1"/>
</dbReference>
<evidence type="ECO:0000259" key="1">
    <source>
        <dbReference type="Pfam" id="PF12867"/>
    </source>
</evidence>
<gene>
    <name evidence="2" type="ORF">KHA97_15770</name>
</gene>
<evidence type="ECO:0000313" key="3">
    <source>
        <dbReference type="Proteomes" id="UP000681414"/>
    </source>
</evidence>
<dbReference type="SUPFAM" id="SSF109854">
    <property type="entry name" value="DinB/YfiT-like putative metalloenzymes"/>
    <property type="match status" value="1"/>
</dbReference>
<dbReference type="EMBL" id="JAGYPG010000002">
    <property type="protein sequence ID" value="MBS4196523.1"/>
    <property type="molecule type" value="Genomic_DNA"/>
</dbReference>
<name>A0A942TF32_9BACI</name>
<keyword evidence="3" id="KW-1185">Reference proteome</keyword>
<protein>
    <submittedName>
        <fullName evidence="2">DinB family protein</fullName>
    </submittedName>
</protein>
<dbReference type="AlphaFoldDB" id="A0A942TF32"/>
<organism evidence="2 3">
    <name type="scientific">Lederbergia citri</name>
    <dbReference type="NCBI Taxonomy" id="2833580"/>
    <lineage>
        <taxon>Bacteria</taxon>
        <taxon>Bacillati</taxon>
        <taxon>Bacillota</taxon>
        <taxon>Bacilli</taxon>
        <taxon>Bacillales</taxon>
        <taxon>Bacillaceae</taxon>
        <taxon>Lederbergia</taxon>
    </lineage>
</organism>
<sequence>MKLSTTTKLSSQDTDLINQYNEAPKKLADALSGLSDNELDKKRAEGKWSIREIAHHIIECDLNYFQINRYALADTGAKFIFNEFDPNTWNQNMEHSKRSIQLELQLFTIMREYIAYLCSSLPNGFDRVLIHQDGKATVRDALQHDIQHANHHIEQILETKKIHNL</sequence>
<comment type="caution">
    <text evidence="2">The sequence shown here is derived from an EMBL/GenBank/DDBJ whole genome shotgun (WGS) entry which is preliminary data.</text>
</comment>
<accession>A0A942TF32</accession>
<dbReference type="Pfam" id="PF12867">
    <property type="entry name" value="DinB_2"/>
    <property type="match status" value="1"/>
</dbReference>
<proteinExistence type="predicted"/>
<dbReference type="InterPro" id="IPR034660">
    <property type="entry name" value="DinB/YfiT-like"/>
</dbReference>